<sequence length="336" mass="38589">MRYWESQEEEERKALEACVNCGEKGHDKKSCPHELCLACGALDQHSTRECRQGVNCFRCGGRGHKSAECTQPRRTSGGGGRRNGWANECKNCGSVNHAETVCPTLFRIYWYNDQESHEQARLDKWKEYGASKALGKRKITSKRKYRDEYDYRSSSDSSSSSEEEGEDDRISGLVKEGPPNDWDPAQKWCYNCAGRGHWGDDCPVPRCNPLRATGDPSIYSDLLANSGPFGGRYANSRREMRRQTEDQNLVSIVEDHSGSFDRDRHHNRFDALDENDLFTRRPKPETSQKTYGGRFSRKNRDRKSDLQDRISDAPSLPSKKFRKREKKANKKMKQKK</sequence>
<comment type="subcellular location">
    <subcellularLocation>
        <location evidence="1">Nucleus</location>
    </subcellularLocation>
</comment>
<feature type="region of interest" description="Disordered" evidence="9">
    <location>
        <begin position="146"/>
        <end position="179"/>
    </location>
</feature>
<dbReference type="Pfam" id="PF00098">
    <property type="entry name" value="zf-CCHC"/>
    <property type="match status" value="2"/>
</dbReference>
<dbReference type="InterPro" id="IPR001878">
    <property type="entry name" value="Znf_CCHC"/>
</dbReference>
<evidence type="ECO:0000256" key="3">
    <source>
        <dbReference type="ARBA" id="ARBA00022723"/>
    </source>
</evidence>
<dbReference type="GO" id="GO:0071036">
    <property type="term" value="P:nuclear polyadenylation-dependent snoRNA catabolic process"/>
    <property type="evidence" value="ECO:0007669"/>
    <property type="project" value="TreeGrafter"/>
</dbReference>
<keyword evidence="2" id="KW-0507">mRNA processing</keyword>
<keyword evidence="3" id="KW-0479">Metal-binding</keyword>
<dbReference type="GO" id="GO:0008270">
    <property type="term" value="F:zinc ion binding"/>
    <property type="evidence" value="ECO:0007669"/>
    <property type="project" value="UniProtKB-KW"/>
</dbReference>
<dbReference type="GO" id="GO:0071037">
    <property type="term" value="P:nuclear polyadenylation-dependent snRNA catabolic process"/>
    <property type="evidence" value="ECO:0007669"/>
    <property type="project" value="TreeGrafter"/>
</dbReference>
<feature type="compositionally biased region" description="Basic and acidic residues" evidence="9">
    <location>
        <begin position="302"/>
        <end position="311"/>
    </location>
</feature>
<proteinExistence type="predicted"/>
<dbReference type="InterPro" id="IPR036875">
    <property type="entry name" value="Znf_CCHC_sf"/>
</dbReference>
<dbReference type="EMBL" id="KZ819602">
    <property type="protein sequence ID" value="PWN37100.1"/>
    <property type="molecule type" value="Genomic_DNA"/>
</dbReference>
<feature type="domain" description="CCHC-type" evidence="10">
    <location>
        <begin position="56"/>
        <end position="71"/>
    </location>
</feature>
<feature type="domain" description="CCHC-type" evidence="10">
    <location>
        <begin position="189"/>
        <end position="203"/>
    </location>
</feature>
<keyword evidence="5 8" id="KW-0863">Zinc-finger</keyword>
<dbReference type="Gene3D" id="4.10.60.10">
    <property type="entry name" value="Zinc finger, CCHC-type"/>
    <property type="match status" value="1"/>
</dbReference>
<keyword evidence="12" id="KW-1185">Reference proteome</keyword>
<dbReference type="GO" id="GO:0006397">
    <property type="term" value="P:mRNA processing"/>
    <property type="evidence" value="ECO:0007669"/>
    <property type="project" value="UniProtKB-KW"/>
</dbReference>
<evidence type="ECO:0000256" key="1">
    <source>
        <dbReference type="ARBA" id="ARBA00004123"/>
    </source>
</evidence>
<dbReference type="SUPFAM" id="SSF57756">
    <property type="entry name" value="Retrovirus zinc finger-like domains"/>
    <property type="match status" value="3"/>
</dbReference>
<dbReference type="InterPro" id="IPR051644">
    <property type="entry name" value="TRAMP_AT-DNA-binding"/>
</dbReference>
<evidence type="ECO:0000313" key="12">
    <source>
        <dbReference type="Proteomes" id="UP000245771"/>
    </source>
</evidence>
<dbReference type="GeneID" id="37019317"/>
<dbReference type="GO" id="GO:0071035">
    <property type="term" value="P:nuclear polyadenylation-dependent rRNA catabolic process"/>
    <property type="evidence" value="ECO:0007669"/>
    <property type="project" value="TreeGrafter"/>
</dbReference>
<organism evidence="11 12">
    <name type="scientific">Meira miltonrushii</name>
    <dbReference type="NCBI Taxonomy" id="1280837"/>
    <lineage>
        <taxon>Eukaryota</taxon>
        <taxon>Fungi</taxon>
        <taxon>Dikarya</taxon>
        <taxon>Basidiomycota</taxon>
        <taxon>Ustilaginomycotina</taxon>
        <taxon>Exobasidiomycetes</taxon>
        <taxon>Exobasidiales</taxon>
        <taxon>Brachybasidiaceae</taxon>
        <taxon>Meira</taxon>
    </lineage>
</organism>
<dbReference type="PANTHER" id="PTHR46543">
    <property type="entry name" value="ZINC FINGER CCHC DOMAIN-CONTAINING PROTEIN 7"/>
    <property type="match status" value="1"/>
</dbReference>
<feature type="region of interest" description="Disordered" evidence="9">
    <location>
        <begin position="273"/>
        <end position="336"/>
    </location>
</feature>
<dbReference type="PROSITE" id="PS50158">
    <property type="entry name" value="ZF_CCHC"/>
    <property type="match status" value="3"/>
</dbReference>
<dbReference type="AlphaFoldDB" id="A0A316VHU1"/>
<dbReference type="SMART" id="SM00343">
    <property type="entry name" value="ZnF_C2HC"/>
    <property type="match status" value="5"/>
</dbReference>
<evidence type="ECO:0000313" key="11">
    <source>
        <dbReference type="EMBL" id="PWN37100.1"/>
    </source>
</evidence>
<evidence type="ECO:0000256" key="5">
    <source>
        <dbReference type="ARBA" id="ARBA00022771"/>
    </source>
</evidence>
<evidence type="ECO:0000256" key="7">
    <source>
        <dbReference type="ARBA" id="ARBA00023242"/>
    </source>
</evidence>
<evidence type="ECO:0000256" key="9">
    <source>
        <dbReference type="SAM" id="MobiDB-lite"/>
    </source>
</evidence>
<evidence type="ECO:0000259" key="10">
    <source>
        <dbReference type="PROSITE" id="PS50158"/>
    </source>
</evidence>
<name>A0A316VHU1_9BASI</name>
<dbReference type="GO" id="GO:0003723">
    <property type="term" value="F:RNA binding"/>
    <property type="evidence" value="ECO:0007669"/>
    <property type="project" value="TreeGrafter"/>
</dbReference>
<gene>
    <name evidence="11" type="ORF">FA14DRAFT_152511</name>
</gene>
<dbReference type="Proteomes" id="UP000245771">
    <property type="component" value="Unassembled WGS sequence"/>
</dbReference>
<evidence type="ECO:0000256" key="4">
    <source>
        <dbReference type="ARBA" id="ARBA00022737"/>
    </source>
</evidence>
<protein>
    <recommendedName>
        <fullName evidence="10">CCHC-type domain-containing protein</fullName>
    </recommendedName>
</protein>
<feature type="compositionally biased region" description="Basic residues" evidence="9">
    <location>
        <begin position="319"/>
        <end position="336"/>
    </location>
</feature>
<keyword evidence="6" id="KW-0862">Zinc</keyword>
<reference evidence="11 12" key="1">
    <citation type="journal article" date="2018" name="Mol. Biol. Evol.">
        <title>Broad Genomic Sampling Reveals a Smut Pathogenic Ancestry of the Fungal Clade Ustilaginomycotina.</title>
        <authorList>
            <person name="Kijpornyongpan T."/>
            <person name="Mondo S.J."/>
            <person name="Barry K."/>
            <person name="Sandor L."/>
            <person name="Lee J."/>
            <person name="Lipzen A."/>
            <person name="Pangilinan J."/>
            <person name="LaButti K."/>
            <person name="Hainaut M."/>
            <person name="Henrissat B."/>
            <person name="Grigoriev I.V."/>
            <person name="Spatafora J.W."/>
            <person name="Aime M.C."/>
        </authorList>
    </citation>
    <scope>NUCLEOTIDE SEQUENCE [LARGE SCALE GENOMIC DNA]</scope>
    <source>
        <strain evidence="11 12">MCA 3882</strain>
    </source>
</reference>
<dbReference type="RefSeq" id="XP_025357402.1">
    <property type="nucleotide sequence ID" value="XM_025497536.1"/>
</dbReference>
<evidence type="ECO:0000256" key="8">
    <source>
        <dbReference type="PROSITE-ProRule" id="PRU00047"/>
    </source>
</evidence>
<dbReference type="GO" id="GO:0071039">
    <property type="term" value="P:nuclear polyadenylation-dependent CUT catabolic process"/>
    <property type="evidence" value="ECO:0007669"/>
    <property type="project" value="TreeGrafter"/>
</dbReference>
<evidence type="ECO:0000256" key="2">
    <source>
        <dbReference type="ARBA" id="ARBA00022664"/>
    </source>
</evidence>
<dbReference type="GO" id="GO:0071038">
    <property type="term" value="P:TRAMP-dependent tRNA surveillance pathway"/>
    <property type="evidence" value="ECO:0007669"/>
    <property type="project" value="TreeGrafter"/>
</dbReference>
<keyword evidence="7" id="KW-0539">Nucleus</keyword>
<accession>A0A316VHU1</accession>
<feature type="domain" description="CCHC-type" evidence="10">
    <location>
        <begin position="18"/>
        <end position="32"/>
    </location>
</feature>
<feature type="compositionally biased region" description="Basic and acidic residues" evidence="9">
    <location>
        <begin position="273"/>
        <end position="286"/>
    </location>
</feature>
<dbReference type="InParanoid" id="A0A316VHU1"/>
<dbReference type="GO" id="GO:0071031">
    <property type="term" value="P:nuclear mRNA surveillance of mRNA 3'-end processing"/>
    <property type="evidence" value="ECO:0007669"/>
    <property type="project" value="TreeGrafter"/>
</dbReference>
<dbReference type="PANTHER" id="PTHR46543:SF1">
    <property type="entry name" value="ZINC FINGER CCHC DOMAIN-CONTAINING PROTEIN 7"/>
    <property type="match status" value="1"/>
</dbReference>
<dbReference type="GO" id="GO:0031499">
    <property type="term" value="C:TRAMP complex"/>
    <property type="evidence" value="ECO:0007669"/>
    <property type="project" value="TreeGrafter"/>
</dbReference>
<dbReference type="STRING" id="1280837.A0A316VHU1"/>
<keyword evidence="4" id="KW-0677">Repeat</keyword>
<dbReference type="OrthoDB" id="7608935at2759"/>
<evidence type="ECO:0000256" key="6">
    <source>
        <dbReference type="ARBA" id="ARBA00022833"/>
    </source>
</evidence>